<evidence type="ECO:0000256" key="2">
    <source>
        <dbReference type="ARBA" id="ARBA00014031"/>
    </source>
</evidence>
<protein>
    <recommendedName>
        <fullName evidence="2">Curli production assembly/transport component CsgF</fullName>
    </recommendedName>
</protein>
<gene>
    <name evidence="4" type="ORF">MZV50_21050</name>
</gene>
<accession>A0ABY4ZS44</accession>
<evidence type="ECO:0000313" key="4">
    <source>
        <dbReference type="EMBL" id="USQ95024.1"/>
    </source>
</evidence>
<keyword evidence="5" id="KW-1185">Reference proteome</keyword>
<evidence type="ECO:0000256" key="1">
    <source>
        <dbReference type="ARBA" id="ARBA00003989"/>
    </source>
</evidence>
<proteinExistence type="predicted"/>
<dbReference type="Pfam" id="PF10614">
    <property type="entry name" value="CsgF"/>
    <property type="match status" value="1"/>
</dbReference>
<keyword evidence="3" id="KW-0732">Signal</keyword>
<sequence>MSATAGPVQATDLHYTMMSPSFGGTNSIGLQMAQFDRSLQAARAAAAAAAAKAAIPPDPNAPFVNAIVSQLNGLVAQSIAQKIANSAPGTAGSVHSGNVTITYTNSDGQLSITITSPTGSTTLTVPSGG</sequence>
<reference evidence="4 5" key="1">
    <citation type="submission" date="2022-04" db="EMBL/GenBank/DDBJ databases">
        <title>Genome sequence of soybean root-associated Caulobacter segnis RL271.</title>
        <authorList>
            <person name="Longley R."/>
            <person name="Bonito G."/>
            <person name="Trigodet F."/>
            <person name="Crosson S."/>
            <person name="Fiebig A."/>
        </authorList>
    </citation>
    <scope>NUCLEOTIDE SEQUENCE [LARGE SCALE GENOMIC DNA]</scope>
    <source>
        <strain evidence="4 5">RL271</strain>
    </source>
</reference>
<evidence type="ECO:0000256" key="3">
    <source>
        <dbReference type="ARBA" id="ARBA00022729"/>
    </source>
</evidence>
<evidence type="ECO:0000313" key="5">
    <source>
        <dbReference type="Proteomes" id="UP001057520"/>
    </source>
</evidence>
<comment type="function">
    <text evidence="1">May be involved in the biogenesis of curli organelles.</text>
</comment>
<dbReference type="EMBL" id="CP096040">
    <property type="protein sequence ID" value="USQ95024.1"/>
    <property type="molecule type" value="Genomic_DNA"/>
</dbReference>
<dbReference type="InterPro" id="IPR018893">
    <property type="entry name" value="T8SS_CsgF"/>
</dbReference>
<name>A0ABY4ZS44_9CAUL</name>
<organism evidence="4 5">
    <name type="scientific">Caulobacter segnis</name>
    <dbReference type="NCBI Taxonomy" id="88688"/>
    <lineage>
        <taxon>Bacteria</taxon>
        <taxon>Pseudomonadati</taxon>
        <taxon>Pseudomonadota</taxon>
        <taxon>Alphaproteobacteria</taxon>
        <taxon>Caulobacterales</taxon>
        <taxon>Caulobacteraceae</taxon>
        <taxon>Caulobacter</taxon>
    </lineage>
</organism>
<dbReference type="Proteomes" id="UP001057520">
    <property type="component" value="Chromosome"/>
</dbReference>